<reference evidence="3 4" key="1">
    <citation type="submission" date="2017-07" db="EMBL/GenBank/DDBJ databases">
        <title>A draft genome sequence of Gluconacetobacter entanii LTH 4560.</title>
        <authorList>
            <person name="Skraban J."/>
            <person name="Cleenwerck I."/>
            <person name="Vandamme P."/>
            <person name="Trcek J."/>
        </authorList>
    </citation>
    <scope>NUCLEOTIDE SEQUENCE [LARGE SCALE GENOMIC DNA]</scope>
    <source>
        <strain evidence="3 4">LTH 4560</strain>
    </source>
</reference>
<accession>A0A318PU30</accession>
<evidence type="ECO:0000313" key="4">
    <source>
        <dbReference type="Proteomes" id="UP000248301"/>
    </source>
</evidence>
<dbReference type="InterPro" id="IPR026881">
    <property type="entry name" value="WYL_dom"/>
</dbReference>
<keyword evidence="1" id="KW-0472">Membrane</keyword>
<organism evidence="3 4">
    <name type="scientific">Gluconacetobacter entanii</name>
    <dbReference type="NCBI Taxonomy" id="108528"/>
    <lineage>
        <taxon>Bacteria</taxon>
        <taxon>Pseudomonadati</taxon>
        <taxon>Pseudomonadota</taxon>
        <taxon>Alphaproteobacteria</taxon>
        <taxon>Acetobacterales</taxon>
        <taxon>Acetobacteraceae</taxon>
        <taxon>Gluconacetobacter</taxon>
    </lineage>
</organism>
<dbReference type="RefSeq" id="WP_110912850.1">
    <property type="nucleotide sequence ID" value="NZ_NKUF01000006.1"/>
</dbReference>
<feature type="domain" description="WYL" evidence="2">
    <location>
        <begin position="80"/>
        <end position="142"/>
    </location>
</feature>
<dbReference type="Proteomes" id="UP000248301">
    <property type="component" value="Unassembled WGS sequence"/>
</dbReference>
<dbReference type="EMBL" id="NKUF01000006">
    <property type="protein sequence ID" value="PYD63950.1"/>
    <property type="molecule type" value="Genomic_DNA"/>
</dbReference>
<evidence type="ECO:0000313" key="3">
    <source>
        <dbReference type="EMBL" id="PYD63950.1"/>
    </source>
</evidence>
<name>A0A318PU30_9PROT</name>
<feature type="transmembrane region" description="Helical" evidence="1">
    <location>
        <begin position="27"/>
        <end position="45"/>
    </location>
</feature>
<keyword evidence="1" id="KW-0812">Transmembrane</keyword>
<comment type="caution">
    <text evidence="3">The sequence shown here is derived from an EMBL/GenBank/DDBJ whole genome shotgun (WGS) entry which is preliminary data.</text>
</comment>
<dbReference type="AlphaFoldDB" id="A0A318PU30"/>
<proteinExistence type="predicted"/>
<evidence type="ECO:0000256" key="1">
    <source>
        <dbReference type="SAM" id="Phobius"/>
    </source>
</evidence>
<keyword evidence="1" id="KW-1133">Transmembrane helix</keyword>
<dbReference type="OrthoDB" id="7173212at2"/>
<sequence>MGLILILLMLSLPGIIAAVKGRSFFLWLIYGWLLFPVAMIHVLFARTGTQKIVHDWNTIEVAPPNPRQPRAKQEITTVEIHRTRIIIDYEDGAGEATQRTIVPQKLDFYVNKDNVVIITDIHAYCELRRAPRQFKYSRIQGAADAETGEDIPNIGRYLWQQRIWD</sequence>
<gene>
    <name evidence="3" type="ORF">CFR72_04495</name>
</gene>
<protein>
    <recommendedName>
        <fullName evidence="2">WYL domain-containing protein</fullName>
    </recommendedName>
</protein>
<dbReference type="Pfam" id="PF13280">
    <property type="entry name" value="WYL"/>
    <property type="match status" value="1"/>
</dbReference>
<evidence type="ECO:0000259" key="2">
    <source>
        <dbReference type="Pfam" id="PF13280"/>
    </source>
</evidence>